<accession>A0A0A8Z415</accession>
<reference evidence="1" key="2">
    <citation type="journal article" date="2015" name="Data Brief">
        <title>Shoot transcriptome of the giant reed, Arundo donax.</title>
        <authorList>
            <person name="Barrero R.A."/>
            <person name="Guerrero F.D."/>
            <person name="Moolhuijzen P."/>
            <person name="Goolsby J.A."/>
            <person name="Tidwell J."/>
            <person name="Bellgard S.E."/>
            <person name="Bellgard M.I."/>
        </authorList>
    </citation>
    <scope>NUCLEOTIDE SEQUENCE</scope>
    <source>
        <tissue evidence="1">Shoot tissue taken approximately 20 cm above the soil surface</tissue>
    </source>
</reference>
<dbReference type="InterPro" id="IPR032675">
    <property type="entry name" value="LRR_dom_sf"/>
</dbReference>
<dbReference type="SUPFAM" id="SSF52058">
    <property type="entry name" value="L domain-like"/>
    <property type="match status" value="1"/>
</dbReference>
<evidence type="ECO:0000313" key="1">
    <source>
        <dbReference type="EMBL" id="JAD32448.1"/>
    </source>
</evidence>
<dbReference type="EMBL" id="GBRH01265447">
    <property type="protein sequence ID" value="JAD32448.1"/>
    <property type="molecule type" value="Transcribed_RNA"/>
</dbReference>
<name>A0A0A8Z415_ARUDO</name>
<proteinExistence type="predicted"/>
<sequence length="87" mass="10002">MPNSVGTVEKLRVLSIIWSVSLRQLPSSESFERLYNLRTITLRHCCSLKHLLHSITLLSNLENIDLGYCFELVELPEDMGNLKMLEV</sequence>
<dbReference type="AlphaFoldDB" id="A0A0A8Z415"/>
<dbReference type="Gene3D" id="3.80.10.10">
    <property type="entry name" value="Ribonuclease Inhibitor"/>
    <property type="match status" value="1"/>
</dbReference>
<reference evidence="1" key="1">
    <citation type="submission" date="2014-09" db="EMBL/GenBank/DDBJ databases">
        <authorList>
            <person name="Magalhaes I.L.F."/>
            <person name="Oliveira U."/>
            <person name="Santos F.R."/>
            <person name="Vidigal T.H.D.A."/>
            <person name="Brescovit A.D."/>
            <person name="Santos A.J."/>
        </authorList>
    </citation>
    <scope>NUCLEOTIDE SEQUENCE</scope>
    <source>
        <tissue evidence="1">Shoot tissue taken approximately 20 cm above the soil surface</tissue>
    </source>
</reference>
<dbReference type="PANTHER" id="PTHR47186:SF3">
    <property type="entry name" value="OS09G0267800 PROTEIN"/>
    <property type="match status" value="1"/>
</dbReference>
<protein>
    <submittedName>
        <fullName evidence="1">Uncharacterized protein</fullName>
    </submittedName>
</protein>
<dbReference type="PANTHER" id="PTHR47186">
    <property type="entry name" value="LEUCINE-RICH REPEAT-CONTAINING PROTEIN 57"/>
    <property type="match status" value="1"/>
</dbReference>
<organism evidence="1">
    <name type="scientific">Arundo donax</name>
    <name type="common">Giant reed</name>
    <name type="synonym">Donax arundinaceus</name>
    <dbReference type="NCBI Taxonomy" id="35708"/>
    <lineage>
        <taxon>Eukaryota</taxon>
        <taxon>Viridiplantae</taxon>
        <taxon>Streptophyta</taxon>
        <taxon>Embryophyta</taxon>
        <taxon>Tracheophyta</taxon>
        <taxon>Spermatophyta</taxon>
        <taxon>Magnoliopsida</taxon>
        <taxon>Liliopsida</taxon>
        <taxon>Poales</taxon>
        <taxon>Poaceae</taxon>
        <taxon>PACMAD clade</taxon>
        <taxon>Arundinoideae</taxon>
        <taxon>Arundineae</taxon>
        <taxon>Arundo</taxon>
    </lineage>
</organism>